<name>A0A814WJV9_9BILA</name>
<dbReference type="EMBL" id="CAJNOE010000411">
    <property type="protein sequence ID" value="CAF1202587.1"/>
    <property type="molecule type" value="Genomic_DNA"/>
</dbReference>
<evidence type="ECO:0000313" key="2">
    <source>
        <dbReference type="Proteomes" id="UP000663860"/>
    </source>
</evidence>
<protein>
    <recommendedName>
        <fullName evidence="3">Fatty acid desaturase domain-containing protein</fullName>
    </recommendedName>
</protein>
<gene>
    <name evidence="1" type="ORF">IZO911_LOCUS28701</name>
</gene>
<dbReference type="PANTHER" id="PTHR32100">
    <property type="entry name" value="OMEGA-6 FATTY ACID DESATURASE, CHLOROPLASTIC"/>
    <property type="match status" value="1"/>
</dbReference>
<accession>A0A814WJV9</accession>
<organism evidence="1 2">
    <name type="scientific">Adineta steineri</name>
    <dbReference type="NCBI Taxonomy" id="433720"/>
    <lineage>
        <taxon>Eukaryota</taxon>
        <taxon>Metazoa</taxon>
        <taxon>Spiralia</taxon>
        <taxon>Gnathifera</taxon>
        <taxon>Rotifera</taxon>
        <taxon>Eurotatoria</taxon>
        <taxon>Bdelloidea</taxon>
        <taxon>Adinetida</taxon>
        <taxon>Adinetidae</taxon>
        <taxon>Adineta</taxon>
    </lineage>
</organism>
<sequence>MFTRYIDLFCNSRNVPWFIDSEWNYARGQLSTVDRHYGHVHWIIHSIGTHQIHHLFPKIPHYRLEEATFYFRKSYPNLVRINNDRILSSFIRMGKKFIRQRYIGKDRYVYTDTNDKHISTSQVTLKAHITFDDLNKMG</sequence>
<evidence type="ECO:0000313" key="1">
    <source>
        <dbReference type="EMBL" id="CAF1202587.1"/>
    </source>
</evidence>
<dbReference type="InterPro" id="IPR012171">
    <property type="entry name" value="Fatty_acid_desaturase"/>
</dbReference>
<dbReference type="Proteomes" id="UP000663860">
    <property type="component" value="Unassembled WGS sequence"/>
</dbReference>
<comment type="caution">
    <text evidence="1">The sequence shown here is derived from an EMBL/GenBank/DDBJ whole genome shotgun (WGS) entry which is preliminary data.</text>
</comment>
<proteinExistence type="predicted"/>
<reference evidence="1" key="1">
    <citation type="submission" date="2021-02" db="EMBL/GenBank/DDBJ databases">
        <authorList>
            <person name="Nowell W R."/>
        </authorList>
    </citation>
    <scope>NUCLEOTIDE SEQUENCE</scope>
</reference>
<evidence type="ECO:0008006" key="3">
    <source>
        <dbReference type="Google" id="ProtNLM"/>
    </source>
</evidence>
<dbReference type="GO" id="GO:0016491">
    <property type="term" value="F:oxidoreductase activity"/>
    <property type="evidence" value="ECO:0007669"/>
    <property type="project" value="InterPro"/>
</dbReference>
<dbReference type="AlphaFoldDB" id="A0A814WJV9"/>